<dbReference type="AlphaFoldDB" id="A0A6J5JQI9"/>
<dbReference type="SUPFAM" id="SSF53850">
    <property type="entry name" value="Periplasmic binding protein-like II"/>
    <property type="match status" value="1"/>
</dbReference>
<proteinExistence type="predicted"/>
<name>A0A6J5JQI9_9BURK</name>
<organism evidence="1 2">
    <name type="scientific">Burkholderia cenocepacia</name>
    <dbReference type="NCBI Taxonomy" id="95486"/>
    <lineage>
        <taxon>Bacteria</taxon>
        <taxon>Pseudomonadati</taxon>
        <taxon>Pseudomonadota</taxon>
        <taxon>Betaproteobacteria</taxon>
        <taxon>Burkholderiales</taxon>
        <taxon>Burkholderiaceae</taxon>
        <taxon>Burkholderia</taxon>
        <taxon>Burkholderia cepacia complex</taxon>
    </lineage>
</organism>
<reference evidence="1 2" key="1">
    <citation type="submission" date="2020-04" db="EMBL/GenBank/DDBJ databases">
        <authorList>
            <person name="Depoorter E."/>
        </authorList>
    </citation>
    <scope>NUCLEOTIDE SEQUENCE [LARGE SCALE GENOMIC DNA]</scope>
    <source>
        <strain evidence="1 2">BCC0132</strain>
    </source>
</reference>
<protein>
    <submittedName>
        <fullName evidence="1">LysR family transcriptional regulator</fullName>
    </submittedName>
</protein>
<accession>A0A6J5JQI9</accession>
<dbReference type="Proteomes" id="UP000494322">
    <property type="component" value="Unassembled WGS sequence"/>
</dbReference>
<dbReference type="EMBL" id="CABWIK020000055">
    <property type="protein sequence ID" value="CAB3974174.1"/>
    <property type="molecule type" value="Genomic_DNA"/>
</dbReference>
<evidence type="ECO:0000313" key="1">
    <source>
        <dbReference type="EMBL" id="CAB3974174.1"/>
    </source>
</evidence>
<dbReference type="Gene3D" id="3.40.190.10">
    <property type="entry name" value="Periplasmic binding protein-like II"/>
    <property type="match status" value="2"/>
</dbReference>
<dbReference type="RefSeq" id="WP_175240494.1">
    <property type="nucleotide sequence ID" value="NZ_CABWIK020000055.1"/>
</dbReference>
<sequence length="77" mass="9091">MLPTTLLDLSIHEKELVSRQPPVRMPARPYCVIWHQRWDSHPAHRWLRQTIVSLFTRPAEQPGDAVRSPKRRATRQS</sequence>
<evidence type="ECO:0000313" key="2">
    <source>
        <dbReference type="Proteomes" id="UP000494322"/>
    </source>
</evidence>
<gene>
    <name evidence="1" type="ORF">BCO9919_06132</name>
</gene>